<organism evidence="1 2">
    <name type="scientific">Pan paniscus</name>
    <name type="common">Pygmy chimpanzee</name>
    <name type="synonym">Bonobo</name>
    <dbReference type="NCBI Taxonomy" id="9597"/>
    <lineage>
        <taxon>Eukaryota</taxon>
        <taxon>Metazoa</taxon>
        <taxon>Chordata</taxon>
        <taxon>Craniata</taxon>
        <taxon>Vertebrata</taxon>
        <taxon>Euteleostomi</taxon>
        <taxon>Mammalia</taxon>
        <taxon>Eutheria</taxon>
        <taxon>Euarchontoglires</taxon>
        <taxon>Primates</taxon>
        <taxon>Haplorrhini</taxon>
        <taxon>Catarrhini</taxon>
        <taxon>Hominidae</taxon>
        <taxon>Pan</taxon>
    </lineage>
</organism>
<reference evidence="1" key="3">
    <citation type="submission" date="2025-09" db="UniProtKB">
        <authorList>
            <consortium name="Ensembl"/>
        </authorList>
    </citation>
    <scope>IDENTIFICATION</scope>
</reference>
<reference evidence="1" key="2">
    <citation type="submission" date="2025-08" db="UniProtKB">
        <authorList>
            <consortium name="Ensembl"/>
        </authorList>
    </citation>
    <scope>IDENTIFICATION</scope>
</reference>
<dbReference type="OMA" id="IGCHLRV"/>
<sequence length="103" mass="11156">MGHTAERLQNSVPHSSCYNCSCRPKPPTVGIVKYTQNTGIGCHLRVIWVGEPLVYLLTLPGSLKVTQVGPSSHALRKSQHRQCGKRGEVPAQACTCGPSYLRG</sequence>
<evidence type="ECO:0000313" key="2">
    <source>
        <dbReference type="Proteomes" id="UP000240080"/>
    </source>
</evidence>
<name>A0A2R9B9E2_PANPA</name>
<evidence type="ECO:0000313" key="1">
    <source>
        <dbReference type="Ensembl" id="ENSPPAP00000024905.1"/>
    </source>
</evidence>
<dbReference type="EMBL" id="AJFE02101681">
    <property type="status" value="NOT_ANNOTATED_CDS"/>
    <property type="molecule type" value="Genomic_DNA"/>
</dbReference>
<dbReference type="Proteomes" id="UP000240080">
    <property type="component" value="Chromosome 11"/>
</dbReference>
<protein>
    <submittedName>
        <fullName evidence="1">Uncharacterized protein</fullName>
    </submittedName>
</protein>
<dbReference type="Ensembl" id="ENSPPAT00000047731.1">
    <property type="protein sequence ID" value="ENSPPAP00000024905.1"/>
    <property type="gene ID" value="ENSPPAG00000035588.1"/>
</dbReference>
<accession>A0A2R9B9E2</accession>
<proteinExistence type="predicted"/>
<dbReference type="GeneTree" id="ENSGT00910000147792"/>
<reference evidence="1 2" key="1">
    <citation type="journal article" date="2012" name="Nature">
        <title>The bonobo genome compared with the chimpanzee and human genomes.</title>
        <authorList>
            <person name="Prufer K."/>
            <person name="Munch K."/>
            <person name="Hellmann I."/>
            <person name="Akagi K."/>
            <person name="Miller J.R."/>
            <person name="Walenz B."/>
            <person name="Koren S."/>
            <person name="Sutton G."/>
            <person name="Kodira C."/>
            <person name="Winer R."/>
            <person name="Knight J.R."/>
            <person name="Mullikin J.C."/>
            <person name="Meader S.J."/>
            <person name="Ponting C.P."/>
            <person name="Lunter G."/>
            <person name="Higashino S."/>
            <person name="Hobolth A."/>
            <person name="Dutheil J."/>
            <person name="Karakoc E."/>
            <person name="Alkan C."/>
            <person name="Sajjadian S."/>
            <person name="Catacchio C.R."/>
            <person name="Ventura M."/>
            <person name="Marques-Bonet T."/>
            <person name="Eichler E.E."/>
            <person name="Andre C."/>
            <person name="Atencia R."/>
            <person name="Mugisha L."/>
            <person name="Junhold J."/>
            <person name="Patterson N."/>
            <person name="Siebauer M."/>
            <person name="Good J.M."/>
            <person name="Fischer A."/>
            <person name="Ptak S.E."/>
            <person name="Lachmann M."/>
            <person name="Symer D.E."/>
            <person name="Mailund T."/>
            <person name="Schierup M.H."/>
            <person name="Andres A.M."/>
            <person name="Kelso J."/>
            <person name="Paabo S."/>
        </authorList>
    </citation>
    <scope>NUCLEOTIDE SEQUENCE [LARGE SCALE GENOMIC DNA]</scope>
</reference>
<dbReference type="Bgee" id="ENSPPAG00000035588">
    <property type="expression patterns" value="Expressed in liver and 5 other cell types or tissues"/>
</dbReference>
<dbReference type="AlphaFoldDB" id="A0A2R9B9E2"/>
<keyword evidence="2" id="KW-1185">Reference proteome</keyword>